<dbReference type="PANTHER" id="PTHR11933:SF5">
    <property type="entry name" value="MITOCHONDRIAL TRNA-SPECIFIC 2-THIOURIDYLASE 1"/>
    <property type="match status" value="1"/>
</dbReference>
<comment type="caution">
    <text evidence="9">Lacks conserved residue(s) required for the propagation of feature annotation.</text>
</comment>
<feature type="binding site" evidence="9">
    <location>
        <begin position="6"/>
        <end position="13"/>
    </location>
    <ligand>
        <name>ATP</name>
        <dbReference type="ChEBI" id="CHEBI:30616"/>
    </ligand>
</feature>
<dbReference type="CDD" id="cd01998">
    <property type="entry name" value="MnmA_TRMU-like"/>
    <property type="match status" value="1"/>
</dbReference>
<gene>
    <name evidence="9 12" type="primary">mnmA</name>
    <name evidence="12" type="ORF">GF1_29240</name>
</gene>
<evidence type="ECO:0000259" key="10">
    <source>
        <dbReference type="Pfam" id="PF20258"/>
    </source>
</evidence>
<feature type="binding site" evidence="9">
    <location>
        <position position="114"/>
    </location>
    <ligand>
        <name>ATP</name>
        <dbReference type="ChEBI" id="CHEBI:30616"/>
    </ligand>
</feature>
<dbReference type="GO" id="GO:0005524">
    <property type="term" value="F:ATP binding"/>
    <property type="evidence" value="ECO:0007669"/>
    <property type="project" value="UniProtKB-KW"/>
</dbReference>
<feature type="site" description="Interaction with tRNA" evidence="9">
    <location>
        <position position="115"/>
    </location>
</feature>
<comment type="subcellular location">
    <subcellularLocation>
        <location evidence="9">Cytoplasm</location>
    </subcellularLocation>
</comment>
<keyword evidence="2 9" id="KW-0808">Transferase</keyword>
<evidence type="ECO:0000256" key="3">
    <source>
        <dbReference type="ARBA" id="ARBA00022694"/>
    </source>
</evidence>
<dbReference type="GO" id="GO:0000049">
    <property type="term" value="F:tRNA binding"/>
    <property type="evidence" value="ECO:0007669"/>
    <property type="project" value="UniProtKB-KW"/>
</dbReference>
<keyword evidence="7 9" id="KW-1015">Disulfide bond</keyword>
<evidence type="ECO:0000256" key="8">
    <source>
        <dbReference type="ARBA" id="ARBA00051542"/>
    </source>
</evidence>
<evidence type="ECO:0000313" key="12">
    <source>
        <dbReference type="EMBL" id="BCO10548.1"/>
    </source>
</evidence>
<reference evidence="12" key="1">
    <citation type="submission" date="2020-12" db="EMBL/GenBank/DDBJ databases">
        <title>Desulfobium dissulfuricans gen. nov., sp. nov., a novel mesophilic, sulfate-reducing bacterium isolated from a deep-sea hydrothermal vent.</title>
        <authorList>
            <person name="Hashimoto Y."/>
            <person name="Tame A."/>
            <person name="Sawayama S."/>
            <person name="Miyazaki J."/>
            <person name="Takai K."/>
            <person name="Nakagawa S."/>
        </authorList>
    </citation>
    <scope>NUCLEOTIDE SEQUENCE</scope>
    <source>
        <strain evidence="12">GF1</strain>
    </source>
</reference>
<dbReference type="Gene3D" id="2.30.30.280">
    <property type="entry name" value="Adenine nucleotide alpha hydrolases-like domains"/>
    <property type="match status" value="1"/>
</dbReference>
<evidence type="ECO:0000256" key="7">
    <source>
        <dbReference type="ARBA" id="ARBA00023157"/>
    </source>
</evidence>
<dbReference type="InterPro" id="IPR023382">
    <property type="entry name" value="MnmA-like_central_sf"/>
</dbReference>
<feature type="domain" description="tRNA-specific 2-thiouridylase MnmA-like C-terminal" evidence="10">
    <location>
        <begin position="270"/>
        <end position="338"/>
    </location>
</feature>
<dbReference type="InterPro" id="IPR046884">
    <property type="entry name" value="MnmA-like_central"/>
</dbReference>
<dbReference type="Pfam" id="PF20258">
    <property type="entry name" value="tRNA_Me_trans_C"/>
    <property type="match status" value="1"/>
</dbReference>
<keyword evidence="4 9" id="KW-0547">Nucleotide-binding</keyword>
<feature type="active site" description="Nucleophile" evidence="9">
    <location>
        <position position="90"/>
    </location>
</feature>
<keyword evidence="1 9" id="KW-0820">tRNA-binding</keyword>
<dbReference type="AlphaFoldDB" id="A0A915U3D4"/>
<feature type="active site" description="Cysteine persulfide intermediate" evidence="9">
    <location>
        <position position="187"/>
    </location>
</feature>
<evidence type="ECO:0000256" key="9">
    <source>
        <dbReference type="HAMAP-Rule" id="MF_00144"/>
    </source>
</evidence>
<dbReference type="InterPro" id="IPR014729">
    <property type="entry name" value="Rossmann-like_a/b/a_fold"/>
</dbReference>
<feature type="binding site" evidence="9">
    <location>
        <position position="32"/>
    </location>
    <ligand>
        <name>ATP</name>
        <dbReference type="ChEBI" id="CHEBI:30616"/>
    </ligand>
</feature>
<dbReference type="GO" id="GO:0103016">
    <property type="term" value="F:tRNA-uridine 2-sulfurtransferase activity"/>
    <property type="evidence" value="ECO:0007669"/>
    <property type="project" value="UniProtKB-EC"/>
</dbReference>
<dbReference type="GO" id="GO:0002143">
    <property type="term" value="P:tRNA wobble position uridine thiolation"/>
    <property type="evidence" value="ECO:0007669"/>
    <property type="project" value="TreeGrafter"/>
</dbReference>
<dbReference type="RefSeq" id="WP_267927273.1">
    <property type="nucleotide sequence ID" value="NZ_AP024233.1"/>
</dbReference>
<keyword evidence="9" id="KW-0963">Cytoplasm</keyword>
<dbReference type="EMBL" id="AP024233">
    <property type="protein sequence ID" value="BCO10548.1"/>
    <property type="molecule type" value="Genomic_DNA"/>
</dbReference>
<evidence type="ECO:0000256" key="4">
    <source>
        <dbReference type="ARBA" id="ARBA00022741"/>
    </source>
</evidence>
<keyword evidence="5 9" id="KW-0067">ATP-binding</keyword>
<evidence type="ECO:0000259" key="11">
    <source>
        <dbReference type="Pfam" id="PF20259"/>
    </source>
</evidence>
<keyword evidence="6 9" id="KW-0694">RNA-binding</keyword>
<feature type="domain" description="tRNA-specific 2-thiouridylase MnmA-like central" evidence="11">
    <location>
        <begin position="196"/>
        <end position="259"/>
    </location>
</feature>
<keyword evidence="3 9" id="KW-0819">tRNA processing</keyword>
<dbReference type="KEGG" id="ddu:GF1_29240"/>
<dbReference type="EC" id="2.8.1.13" evidence="9"/>
<dbReference type="HAMAP" id="MF_00144">
    <property type="entry name" value="tRNA_thiouridyl_MnmA"/>
    <property type="match status" value="1"/>
</dbReference>
<dbReference type="Pfam" id="PF03054">
    <property type="entry name" value="tRNA_Me_trans"/>
    <property type="match status" value="1"/>
</dbReference>
<accession>A0A915U3D4</accession>
<dbReference type="GO" id="GO:0005737">
    <property type="term" value="C:cytoplasm"/>
    <property type="evidence" value="ECO:0007669"/>
    <property type="project" value="UniProtKB-SubCell"/>
</dbReference>
<dbReference type="PANTHER" id="PTHR11933">
    <property type="entry name" value="TRNA 5-METHYLAMINOMETHYL-2-THIOURIDYLATE -METHYLTRANSFERASE"/>
    <property type="match status" value="1"/>
</dbReference>
<feature type="region of interest" description="Interaction with tRNA" evidence="9">
    <location>
        <begin position="136"/>
        <end position="138"/>
    </location>
</feature>
<evidence type="ECO:0000313" key="13">
    <source>
        <dbReference type="Proteomes" id="UP001063350"/>
    </source>
</evidence>
<dbReference type="SUPFAM" id="SSF52402">
    <property type="entry name" value="Adenine nucleotide alpha hydrolases-like"/>
    <property type="match status" value="1"/>
</dbReference>
<protein>
    <recommendedName>
        <fullName evidence="9">tRNA-specific 2-thiouridylase MnmA</fullName>
        <ecNumber evidence="9">2.8.1.13</ecNumber>
    </recommendedName>
</protein>
<comment type="function">
    <text evidence="9">Catalyzes the 2-thiolation of uridine at the wobble position (U34) of tRNA, leading to the formation of s(2)U34.</text>
</comment>
<comment type="catalytic activity">
    <reaction evidence="8 9">
        <text>S-sulfanyl-L-cysteinyl-[protein] + uridine(34) in tRNA + AH2 + ATP = 2-thiouridine(34) in tRNA + L-cysteinyl-[protein] + A + AMP + diphosphate + H(+)</text>
        <dbReference type="Rhea" id="RHEA:47032"/>
        <dbReference type="Rhea" id="RHEA-COMP:10131"/>
        <dbReference type="Rhea" id="RHEA-COMP:11726"/>
        <dbReference type="Rhea" id="RHEA-COMP:11727"/>
        <dbReference type="Rhea" id="RHEA-COMP:11728"/>
        <dbReference type="ChEBI" id="CHEBI:13193"/>
        <dbReference type="ChEBI" id="CHEBI:15378"/>
        <dbReference type="ChEBI" id="CHEBI:17499"/>
        <dbReference type="ChEBI" id="CHEBI:29950"/>
        <dbReference type="ChEBI" id="CHEBI:30616"/>
        <dbReference type="ChEBI" id="CHEBI:33019"/>
        <dbReference type="ChEBI" id="CHEBI:61963"/>
        <dbReference type="ChEBI" id="CHEBI:65315"/>
        <dbReference type="ChEBI" id="CHEBI:87170"/>
        <dbReference type="ChEBI" id="CHEBI:456215"/>
        <dbReference type="EC" id="2.8.1.13"/>
    </reaction>
</comment>
<dbReference type="Proteomes" id="UP001063350">
    <property type="component" value="Chromosome"/>
</dbReference>
<evidence type="ECO:0000256" key="2">
    <source>
        <dbReference type="ARBA" id="ARBA00022679"/>
    </source>
</evidence>
<evidence type="ECO:0000256" key="1">
    <source>
        <dbReference type="ARBA" id="ARBA00022555"/>
    </source>
</evidence>
<dbReference type="NCBIfam" id="TIGR00420">
    <property type="entry name" value="trmU"/>
    <property type="match status" value="1"/>
</dbReference>
<keyword evidence="13" id="KW-1185">Reference proteome</keyword>
<comment type="similarity">
    <text evidence="9">Belongs to the MnmA/TRMU family.</text>
</comment>
<dbReference type="FunFam" id="2.30.30.280:FF:000001">
    <property type="entry name" value="tRNA-specific 2-thiouridylase MnmA"/>
    <property type="match status" value="1"/>
</dbReference>
<dbReference type="Gene3D" id="3.40.50.620">
    <property type="entry name" value="HUPs"/>
    <property type="match status" value="1"/>
</dbReference>
<name>A0A915U3D4_9BACT</name>
<feature type="disulfide bond" description="Alternate" evidence="9">
    <location>
        <begin position="90"/>
        <end position="187"/>
    </location>
</feature>
<organism evidence="12 13">
    <name type="scientific">Desulfolithobacter dissulfuricans</name>
    <dbReference type="NCBI Taxonomy" id="2795293"/>
    <lineage>
        <taxon>Bacteria</taxon>
        <taxon>Pseudomonadati</taxon>
        <taxon>Thermodesulfobacteriota</taxon>
        <taxon>Desulfobulbia</taxon>
        <taxon>Desulfobulbales</taxon>
        <taxon>Desulfobulbaceae</taxon>
        <taxon>Desulfolithobacter</taxon>
    </lineage>
</organism>
<evidence type="ECO:0000256" key="5">
    <source>
        <dbReference type="ARBA" id="ARBA00022840"/>
    </source>
</evidence>
<sequence>MKIGMAMSGGVDSSTGAALLRRQGHEVHGFFMRLPVPNQEDQIRRVGQVADMLGIPLHLVDMDQVFTDTVIDYFLSTYQDGQTPNPCIRCNREIKFGSLLDIMQEHGMERGATGHYARIATDGDRPVIRRGRDQRKDQSYFLCRIRPERLSRILFPLGELHKKQVYDLAEELGLSGFRQQKESQDVCFLSHCSVAEFLRQHGGPELPGDIVDTRGRVLGTHRGIWKYTIGQRRGLGIPDATPWYVVALDGRHNQVIVGKDEELWRQSIDLCQVEWALARTMPWEGLIQLRSRHQPAPATVTRTPRGWRATFQSPQRAITPGQFAAFYEEDRLVGSGIIAIPPESST</sequence>
<dbReference type="Gene3D" id="2.40.30.10">
    <property type="entry name" value="Translation factors"/>
    <property type="match status" value="1"/>
</dbReference>
<dbReference type="NCBIfam" id="NF001138">
    <property type="entry name" value="PRK00143.1"/>
    <property type="match status" value="1"/>
</dbReference>
<dbReference type="InterPro" id="IPR046885">
    <property type="entry name" value="MnmA-like_C"/>
</dbReference>
<dbReference type="Pfam" id="PF20259">
    <property type="entry name" value="tRNA_Me_trans_M"/>
    <property type="match status" value="1"/>
</dbReference>
<feature type="site" description="Interaction with tRNA" evidence="9">
    <location>
        <position position="322"/>
    </location>
</feature>
<proteinExistence type="inferred from homology"/>
<evidence type="ECO:0000256" key="6">
    <source>
        <dbReference type="ARBA" id="ARBA00022884"/>
    </source>
</evidence>
<dbReference type="InterPro" id="IPR004506">
    <property type="entry name" value="MnmA-like"/>
</dbReference>